<protein>
    <recommendedName>
        <fullName evidence="4">Integral membrane protein</fullName>
    </recommendedName>
</protein>
<sequence>MSGQSGTSPERASARWREFAVAALAGVLVVLAVWLTPGVLGANGGTDDVVVRATVTKPLPCTNTGAREGVRVEVDGQRRDATLSACGHSEGEQFDVAVPSDAGSGPLEVRIVAAARNDNSLLQPVALSLLALSCLAGGTYAHLYLRGPRRRPVLI</sequence>
<keyword evidence="1" id="KW-1133">Transmembrane helix</keyword>
<keyword evidence="1" id="KW-0472">Membrane</keyword>
<comment type="caution">
    <text evidence="2">The sequence shown here is derived from an EMBL/GenBank/DDBJ whole genome shotgun (WGS) entry which is preliminary data.</text>
</comment>
<feature type="transmembrane region" description="Helical" evidence="1">
    <location>
        <begin position="21"/>
        <end position="40"/>
    </location>
</feature>
<keyword evidence="3" id="KW-1185">Reference proteome</keyword>
<evidence type="ECO:0000313" key="2">
    <source>
        <dbReference type="EMBL" id="MBP2180862.1"/>
    </source>
</evidence>
<dbReference type="Proteomes" id="UP000741013">
    <property type="component" value="Unassembled WGS sequence"/>
</dbReference>
<evidence type="ECO:0008006" key="4">
    <source>
        <dbReference type="Google" id="ProtNLM"/>
    </source>
</evidence>
<reference evidence="2 3" key="1">
    <citation type="submission" date="2021-03" db="EMBL/GenBank/DDBJ databases">
        <title>Sequencing the genomes of 1000 actinobacteria strains.</title>
        <authorList>
            <person name="Klenk H.-P."/>
        </authorList>
    </citation>
    <scope>NUCLEOTIDE SEQUENCE [LARGE SCALE GENOMIC DNA]</scope>
    <source>
        <strain evidence="2 3">DSM 45510</strain>
    </source>
</reference>
<keyword evidence="1" id="KW-0812">Transmembrane</keyword>
<accession>A0ABS4PN81</accession>
<feature type="transmembrane region" description="Helical" evidence="1">
    <location>
        <begin position="125"/>
        <end position="145"/>
    </location>
</feature>
<evidence type="ECO:0000313" key="3">
    <source>
        <dbReference type="Proteomes" id="UP000741013"/>
    </source>
</evidence>
<dbReference type="RefSeq" id="WP_308158720.1">
    <property type="nucleotide sequence ID" value="NZ_JAGGMS010000001.1"/>
</dbReference>
<evidence type="ECO:0000256" key="1">
    <source>
        <dbReference type="SAM" id="Phobius"/>
    </source>
</evidence>
<gene>
    <name evidence="2" type="ORF">JOM49_002388</name>
</gene>
<organism evidence="2 3">
    <name type="scientific">Amycolatopsis magusensis</name>
    <dbReference type="NCBI Taxonomy" id="882444"/>
    <lineage>
        <taxon>Bacteria</taxon>
        <taxon>Bacillati</taxon>
        <taxon>Actinomycetota</taxon>
        <taxon>Actinomycetes</taxon>
        <taxon>Pseudonocardiales</taxon>
        <taxon>Pseudonocardiaceae</taxon>
        <taxon>Amycolatopsis</taxon>
    </lineage>
</organism>
<proteinExistence type="predicted"/>
<dbReference type="EMBL" id="JAGGMS010000001">
    <property type="protein sequence ID" value="MBP2180862.1"/>
    <property type="molecule type" value="Genomic_DNA"/>
</dbReference>
<name>A0ABS4PN81_9PSEU</name>